<organism evidence="2 3">
    <name type="scientific">Dipteronia dyeriana</name>
    <dbReference type="NCBI Taxonomy" id="168575"/>
    <lineage>
        <taxon>Eukaryota</taxon>
        <taxon>Viridiplantae</taxon>
        <taxon>Streptophyta</taxon>
        <taxon>Embryophyta</taxon>
        <taxon>Tracheophyta</taxon>
        <taxon>Spermatophyta</taxon>
        <taxon>Magnoliopsida</taxon>
        <taxon>eudicotyledons</taxon>
        <taxon>Gunneridae</taxon>
        <taxon>Pentapetalae</taxon>
        <taxon>rosids</taxon>
        <taxon>malvids</taxon>
        <taxon>Sapindales</taxon>
        <taxon>Sapindaceae</taxon>
        <taxon>Hippocastanoideae</taxon>
        <taxon>Acereae</taxon>
        <taxon>Dipteronia</taxon>
    </lineage>
</organism>
<gene>
    <name evidence="2" type="ORF">Ddye_015405</name>
</gene>
<reference evidence="2" key="1">
    <citation type="journal article" date="2023" name="Plant J.">
        <title>Genome sequences and population genomics provide insights into the demographic history, inbreeding, and mutation load of two 'living fossil' tree species of Dipteronia.</title>
        <authorList>
            <person name="Feng Y."/>
            <person name="Comes H.P."/>
            <person name="Chen J."/>
            <person name="Zhu S."/>
            <person name="Lu R."/>
            <person name="Zhang X."/>
            <person name="Li P."/>
            <person name="Qiu J."/>
            <person name="Olsen K.M."/>
            <person name="Qiu Y."/>
        </authorList>
    </citation>
    <scope>NUCLEOTIDE SEQUENCE</scope>
    <source>
        <strain evidence="2">KIB01</strain>
    </source>
</reference>
<dbReference type="AlphaFoldDB" id="A0AAD9U5J8"/>
<keyword evidence="3" id="KW-1185">Reference proteome</keyword>
<feature type="region of interest" description="Disordered" evidence="1">
    <location>
        <begin position="139"/>
        <end position="161"/>
    </location>
</feature>
<sequence length="233" mass="25709">MCSETSPRISFSHDLRQTDDIVPVRRDTMLLESNSDFEFILTSTIFDQQSCSADELFKNGVILPVQVQKLTPPPPPTVFSSLPPRPNSNEIVNDHQLMVANSDQEKPQSKSFWGFKRSSSLNCDAKKSLICSLPLLSRSNSTGSSVTSKRPSLKESSQKQPLMVKWSNGYNQTQSQQKPPLKKGYGGSYYGNGGVKVSPVLNVPPPYISRATANLFGLGSLLRSGKDNKKNKK</sequence>
<dbReference type="EMBL" id="JANJYI010000005">
    <property type="protein sequence ID" value="KAK2647916.1"/>
    <property type="molecule type" value="Genomic_DNA"/>
</dbReference>
<accession>A0AAD9U5J8</accession>
<name>A0AAD9U5J8_9ROSI</name>
<dbReference type="Proteomes" id="UP001280121">
    <property type="component" value="Unassembled WGS sequence"/>
</dbReference>
<protein>
    <submittedName>
        <fullName evidence="2">Uncharacterized protein</fullName>
    </submittedName>
</protein>
<comment type="caution">
    <text evidence="2">The sequence shown here is derived from an EMBL/GenBank/DDBJ whole genome shotgun (WGS) entry which is preliminary data.</text>
</comment>
<dbReference type="PANTHER" id="PTHR36757">
    <property type="entry name" value="BNAANNG22500D PROTEIN"/>
    <property type="match status" value="1"/>
</dbReference>
<dbReference type="PANTHER" id="PTHR36757:SF4">
    <property type="entry name" value="DUF4005 DOMAIN-CONTAINING PROTEIN"/>
    <property type="match status" value="1"/>
</dbReference>
<proteinExistence type="predicted"/>
<evidence type="ECO:0000313" key="2">
    <source>
        <dbReference type="EMBL" id="KAK2647916.1"/>
    </source>
</evidence>
<feature type="compositionally biased region" description="Low complexity" evidence="1">
    <location>
        <begin position="139"/>
        <end position="148"/>
    </location>
</feature>
<evidence type="ECO:0000256" key="1">
    <source>
        <dbReference type="SAM" id="MobiDB-lite"/>
    </source>
</evidence>
<evidence type="ECO:0000313" key="3">
    <source>
        <dbReference type="Proteomes" id="UP001280121"/>
    </source>
</evidence>